<dbReference type="Proteomes" id="UP000245627">
    <property type="component" value="Unassembled WGS sequence"/>
</dbReference>
<dbReference type="InterPro" id="IPR013830">
    <property type="entry name" value="SGNH_hydro"/>
</dbReference>
<protein>
    <submittedName>
        <fullName evidence="3">Endoglucanase</fullName>
    </submittedName>
</protein>
<dbReference type="EMBL" id="QDKG01000001">
    <property type="protein sequence ID" value="PVH26773.1"/>
    <property type="molecule type" value="Genomic_DNA"/>
</dbReference>
<dbReference type="Gene3D" id="3.40.50.1110">
    <property type="entry name" value="SGNH hydrolase"/>
    <property type="match status" value="1"/>
</dbReference>
<feature type="domain" description="Carbohydrate esterase 2 N-terminal" evidence="2">
    <location>
        <begin position="37"/>
        <end position="144"/>
    </location>
</feature>
<gene>
    <name evidence="3" type="ORF">DC487_03995</name>
</gene>
<dbReference type="OrthoDB" id="9801375at2"/>
<comment type="caution">
    <text evidence="3">The sequence shown here is derived from an EMBL/GenBank/DDBJ whole genome shotgun (WGS) entry which is preliminary data.</text>
</comment>
<dbReference type="GO" id="GO:0052689">
    <property type="term" value="F:carboxylic ester hydrolase activity"/>
    <property type="evidence" value="ECO:0007669"/>
    <property type="project" value="InterPro"/>
</dbReference>
<proteinExistence type="predicted"/>
<dbReference type="Pfam" id="PF13472">
    <property type="entry name" value="Lipase_GDSL_2"/>
    <property type="match status" value="1"/>
</dbReference>
<accession>A0A2T8HMZ1</accession>
<evidence type="ECO:0000259" key="2">
    <source>
        <dbReference type="Pfam" id="PF17996"/>
    </source>
</evidence>
<dbReference type="InterPro" id="IPR036514">
    <property type="entry name" value="SGNH_hydro_sf"/>
</dbReference>
<name>A0A2T8HMZ1_9SPHI</name>
<dbReference type="PANTHER" id="PTHR37834">
    <property type="entry name" value="GDSL-LIKE LIPASE/ACYLHYDROLASE DOMAIN PROTEIN (AFU_ORTHOLOGUE AFUA_2G00620)"/>
    <property type="match status" value="1"/>
</dbReference>
<evidence type="ECO:0000259" key="1">
    <source>
        <dbReference type="Pfam" id="PF13472"/>
    </source>
</evidence>
<dbReference type="AlphaFoldDB" id="A0A2T8HMZ1"/>
<evidence type="ECO:0000313" key="4">
    <source>
        <dbReference type="Proteomes" id="UP000245627"/>
    </source>
</evidence>
<dbReference type="InterPro" id="IPR040794">
    <property type="entry name" value="CE2_N"/>
</dbReference>
<dbReference type="InterPro" id="IPR052762">
    <property type="entry name" value="PCW_deacetylase/CE"/>
</dbReference>
<reference evidence="3 4" key="1">
    <citation type="submission" date="2018-04" db="EMBL/GenBank/DDBJ databases">
        <title>Sphingobacterium cortibacter sp. nov.</title>
        <authorList>
            <person name="Li Y."/>
        </authorList>
    </citation>
    <scope>NUCLEOTIDE SEQUENCE [LARGE SCALE GENOMIC DNA]</scope>
    <source>
        <strain evidence="3 4">2c-3</strain>
    </source>
</reference>
<keyword evidence="4" id="KW-1185">Reference proteome</keyword>
<evidence type="ECO:0000313" key="3">
    <source>
        <dbReference type="EMBL" id="PVH26773.1"/>
    </source>
</evidence>
<dbReference type="CDD" id="cd01831">
    <property type="entry name" value="Endoglucanase_E_like"/>
    <property type="match status" value="1"/>
</dbReference>
<dbReference type="SUPFAM" id="SSF52266">
    <property type="entry name" value="SGNH hydrolase"/>
    <property type="match status" value="1"/>
</dbReference>
<organism evidence="3 4">
    <name type="scientific">Sphingobacterium corticibacter</name>
    <dbReference type="NCBI Taxonomy" id="2171749"/>
    <lineage>
        <taxon>Bacteria</taxon>
        <taxon>Pseudomonadati</taxon>
        <taxon>Bacteroidota</taxon>
        <taxon>Sphingobacteriia</taxon>
        <taxon>Sphingobacteriales</taxon>
        <taxon>Sphingobacteriaceae</taxon>
        <taxon>Sphingobacterium</taxon>
    </lineage>
</organism>
<dbReference type="PANTHER" id="PTHR37834:SF2">
    <property type="entry name" value="ESTERASE, SGNH HYDROLASE-TYPE"/>
    <property type="match status" value="1"/>
</dbReference>
<dbReference type="Gene3D" id="2.60.120.260">
    <property type="entry name" value="Galactose-binding domain-like"/>
    <property type="match status" value="1"/>
</dbReference>
<feature type="domain" description="SGNH hydrolase-type esterase" evidence="1">
    <location>
        <begin position="153"/>
        <end position="313"/>
    </location>
</feature>
<sequence length="367" mass="41457">MKIITLLPLLVWGCISNCFSQGKYGNFVLANSAEVTYTGRTLVSEQGEVTFDWVGTYFDFVLEGESVAMRASDSGESYYNVFVDNQLYKNFVVSTPDTVIQLVSNLSKNGKHVIRVQKRSEGEFGCTTIHGFVLYKKSTLYKSPQRKERFIEFIGDSYTVGYGADGTHKDQPFTVATENADKTYACILARYFQSDYALIAHSGRGAARNYGDSLTSSRYTMKDFMLRTLDSDTTARYRFDQYTPDLVVINLGLNDFSTQPAPSKTEFKTAYRRIIRQVRDAYGSKVKILCVVPRLGDQYLHYISDLLSQLDNPNLRHTAPLHGVINDDSDMGAAWHPGEVGHQKIATFLVPYIATLMDWPLQDRTIR</sequence>
<dbReference type="Pfam" id="PF17996">
    <property type="entry name" value="CE2_N"/>
    <property type="match status" value="1"/>
</dbReference>
<dbReference type="InterPro" id="IPR037461">
    <property type="entry name" value="CtCE2-like_dom"/>
</dbReference>
<dbReference type="RefSeq" id="WP_116774632.1">
    <property type="nucleotide sequence ID" value="NZ_QDKG01000001.1"/>
</dbReference>